<feature type="non-terminal residue" evidence="2">
    <location>
        <position position="1"/>
    </location>
</feature>
<feature type="transmembrane region" description="Helical" evidence="1">
    <location>
        <begin position="16"/>
        <end position="39"/>
    </location>
</feature>
<evidence type="ECO:0000256" key="1">
    <source>
        <dbReference type="SAM" id="Phobius"/>
    </source>
</evidence>
<keyword evidence="1" id="KW-1133">Transmembrane helix</keyword>
<gene>
    <name evidence="2" type="ORF">Lpp126_13237</name>
</gene>
<dbReference type="Proteomes" id="UP000014243">
    <property type="component" value="Unassembled WGS sequence"/>
</dbReference>
<accession>S2R804</accession>
<reference evidence="2 3" key="1">
    <citation type="journal article" date="2013" name="PLoS ONE">
        <title>Lactobacillus paracasei comparative genomics: towards species pan-genome definition and exploitation of diversity.</title>
        <authorList>
            <person name="Smokvina T."/>
            <person name="Wels M."/>
            <person name="Polka J."/>
            <person name="Chervaux C."/>
            <person name="Brisse S."/>
            <person name="Boekhorst J."/>
            <person name="van Hylckama Vlieg J.E."/>
            <person name="Siezen R.J."/>
        </authorList>
    </citation>
    <scope>NUCLEOTIDE SEQUENCE [LARGE SCALE GENOMIC DNA]</scope>
    <source>
        <strain evidence="2 3">Lpp126</strain>
    </source>
</reference>
<organism evidence="2 3">
    <name type="scientific">Lacticaseibacillus paracasei subsp. paracasei Lpp126</name>
    <dbReference type="NCBI Taxonomy" id="1256206"/>
    <lineage>
        <taxon>Bacteria</taxon>
        <taxon>Bacillati</taxon>
        <taxon>Bacillota</taxon>
        <taxon>Bacilli</taxon>
        <taxon>Lactobacillales</taxon>
        <taxon>Lactobacillaceae</taxon>
        <taxon>Lacticaseibacillus</taxon>
    </lineage>
</organism>
<dbReference type="AlphaFoldDB" id="S2R804"/>
<protein>
    <submittedName>
        <fullName evidence="2">Putative D-methionine transport system permease protein metI</fullName>
    </submittedName>
</protein>
<comment type="caution">
    <text evidence="2">The sequence shown here is derived from an EMBL/GenBank/DDBJ whole genome shotgun (WGS) entry which is preliminary data.</text>
</comment>
<evidence type="ECO:0000313" key="3">
    <source>
        <dbReference type="Proteomes" id="UP000014243"/>
    </source>
</evidence>
<sequence>GNLAIAVGYQRYQYDVIIVSLIFILAIVFLVQFIGDFFARKTHH</sequence>
<evidence type="ECO:0000313" key="2">
    <source>
        <dbReference type="EMBL" id="EPC73390.1"/>
    </source>
</evidence>
<dbReference type="EMBL" id="ANKC01000944">
    <property type="protein sequence ID" value="EPC73390.1"/>
    <property type="molecule type" value="Genomic_DNA"/>
</dbReference>
<keyword evidence="1" id="KW-0472">Membrane</keyword>
<keyword evidence="1" id="KW-0812">Transmembrane</keyword>
<name>S2R804_LACPA</name>
<proteinExistence type="predicted"/>